<reference evidence="4" key="2">
    <citation type="submission" date="2020-04" db="EMBL/GenBank/DDBJ databases">
        <authorList>
            <consortium name="NCBI Genome Project"/>
        </authorList>
    </citation>
    <scope>NUCLEOTIDE SEQUENCE</scope>
    <source>
        <strain evidence="4">CBS 304.34</strain>
    </source>
</reference>
<feature type="region of interest" description="Disordered" evidence="1">
    <location>
        <begin position="63"/>
        <end position="89"/>
    </location>
</feature>
<gene>
    <name evidence="2 4" type="ORF">BDZ99DRAFT_456952</name>
</gene>
<evidence type="ECO:0000313" key="3">
    <source>
        <dbReference type="Proteomes" id="UP000504636"/>
    </source>
</evidence>
<accession>A0A6A6ZA80</accession>
<dbReference type="AlphaFoldDB" id="A0A6A6ZA80"/>
<reference evidence="4" key="3">
    <citation type="submission" date="2025-04" db="UniProtKB">
        <authorList>
            <consortium name="RefSeq"/>
        </authorList>
    </citation>
    <scope>IDENTIFICATION</scope>
    <source>
        <strain evidence="4">CBS 304.34</strain>
    </source>
</reference>
<name>A0A6A6ZA80_9PEZI</name>
<dbReference type="EMBL" id="MU003692">
    <property type="protein sequence ID" value="KAF2817194.1"/>
    <property type="molecule type" value="Genomic_DNA"/>
</dbReference>
<evidence type="ECO:0000256" key="1">
    <source>
        <dbReference type="SAM" id="MobiDB-lite"/>
    </source>
</evidence>
<proteinExistence type="predicted"/>
<organism evidence="2">
    <name type="scientific">Mytilinidion resinicola</name>
    <dbReference type="NCBI Taxonomy" id="574789"/>
    <lineage>
        <taxon>Eukaryota</taxon>
        <taxon>Fungi</taxon>
        <taxon>Dikarya</taxon>
        <taxon>Ascomycota</taxon>
        <taxon>Pezizomycotina</taxon>
        <taxon>Dothideomycetes</taxon>
        <taxon>Pleosporomycetidae</taxon>
        <taxon>Mytilinidiales</taxon>
        <taxon>Mytilinidiaceae</taxon>
        <taxon>Mytilinidion</taxon>
    </lineage>
</organism>
<evidence type="ECO:0000313" key="2">
    <source>
        <dbReference type="EMBL" id="KAF2817194.1"/>
    </source>
</evidence>
<dbReference type="Proteomes" id="UP000504636">
    <property type="component" value="Unplaced"/>
</dbReference>
<evidence type="ECO:0000313" key="4">
    <source>
        <dbReference type="RefSeq" id="XP_033584158.1"/>
    </source>
</evidence>
<sequence length="111" mass="12551">MHTRFIGLHTLCYSHSHAFPVDRVGFEDTLRHNYRNHILELSSPICLPAMTCCPGRKTVVATSAAAQHRRRPSQHSCDSSRKPPHNRIQQASERAAFLVETFCHPVALVTH</sequence>
<protein>
    <submittedName>
        <fullName evidence="2 4">Uncharacterized protein</fullName>
    </submittedName>
</protein>
<dbReference type="RefSeq" id="XP_033584158.1">
    <property type="nucleotide sequence ID" value="XM_033718574.1"/>
</dbReference>
<keyword evidence="3" id="KW-1185">Reference proteome</keyword>
<dbReference type="GeneID" id="54459467"/>
<reference evidence="2 4" key="1">
    <citation type="journal article" date="2020" name="Stud. Mycol.">
        <title>101 Dothideomycetes genomes: a test case for predicting lifestyles and emergence of pathogens.</title>
        <authorList>
            <person name="Haridas S."/>
            <person name="Albert R."/>
            <person name="Binder M."/>
            <person name="Bloem J."/>
            <person name="Labutti K."/>
            <person name="Salamov A."/>
            <person name="Andreopoulos B."/>
            <person name="Baker S."/>
            <person name="Barry K."/>
            <person name="Bills G."/>
            <person name="Bluhm B."/>
            <person name="Cannon C."/>
            <person name="Castanera R."/>
            <person name="Culley D."/>
            <person name="Daum C."/>
            <person name="Ezra D."/>
            <person name="Gonzalez J."/>
            <person name="Henrissat B."/>
            <person name="Kuo A."/>
            <person name="Liang C."/>
            <person name="Lipzen A."/>
            <person name="Lutzoni F."/>
            <person name="Magnuson J."/>
            <person name="Mondo S."/>
            <person name="Nolan M."/>
            <person name="Ohm R."/>
            <person name="Pangilinan J."/>
            <person name="Park H.-J."/>
            <person name="Ramirez L."/>
            <person name="Alfaro M."/>
            <person name="Sun H."/>
            <person name="Tritt A."/>
            <person name="Yoshinaga Y."/>
            <person name="Zwiers L.-H."/>
            <person name="Turgeon B."/>
            <person name="Goodwin S."/>
            <person name="Spatafora J."/>
            <person name="Crous P."/>
            <person name="Grigoriev I."/>
        </authorList>
    </citation>
    <scope>NUCLEOTIDE SEQUENCE</scope>
    <source>
        <strain evidence="2 4">CBS 304.34</strain>
    </source>
</reference>